<organism evidence="1 2">
    <name type="scientific">Camellia lanceoleosa</name>
    <dbReference type="NCBI Taxonomy" id="1840588"/>
    <lineage>
        <taxon>Eukaryota</taxon>
        <taxon>Viridiplantae</taxon>
        <taxon>Streptophyta</taxon>
        <taxon>Embryophyta</taxon>
        <taxon>Tracheophyta</taxon>
        <taxon>Spermatophyta</taxon>
        <taxon>Magnoliopsida</taxon>
        <taxon>eudicotyledons</taxon>
        <taxon>Gunneridae</taxon>
        <taxon>Pentapetalae</taxon>
        <taxon>asterids</taxon>
        <taxon>Ericales</taxon>
        <taxon>Theaceae</taxon>
        <taxon>Camellia</taxon>
    </lineage>
</organism>
<name>A0ACC0G601_9ERIC</name>
<evidence type="ECO:0000313" key="1">
    <source>
        <dbReference type="EMBL" id="KAI7996384.1"/>
    </source>
</evidence>
<protein>
    <submittedName>
        <fullName evidence="1">AP2/ERF and B3 domain-containing transcription factor</fullName>
    </submittedName>
</protein>
<comment type="caution">
    <text evidence="1">The sequence shown here is derived from an EMBL/GenBank/DDBJ whole genome shotgun (WGS) entry which is preliminary data.</text>
</comment>
<evidence type="ECO:0000313" key="2">
    <source>
        <dbReference type="Proteomes" id="UP001060215"/>
    </source>
</evidence>
<sequence length="344" mass="39947">MSQNRNTHRGPHEKPGEKTKYSDACSSNRTKTGTDAESSDKMDVHGDESKSGSSKVGESNKKKRFLFKMELTANDVNGDTLFFPYELVSSHFHPAERISKEKLDFVDINKISWSMTLTYSPEDHRFVITSKWKEFIQFYSLEVPDLIRFYRIVNPQQDNNFIINYVRFVVDVDDESDTPETDDECDTPETDDEEPDEDLVVDLMFKLRLEPKDMGNRIAIPDELVLKHFPKMKKPTEETVAHDYYFTDDQKKDWCMKTMFNLSLDGYVIMDGWKGFVKEHKLKDTDVIWFYEPAQPSHTIHFLLVIVTKEEVENLWGDHADESDEEQGGMSESAGSNNQMEIDD</sequence>
<reference evidence="1 2" key="1">
    <citation type="journal article" date="2022" name="Plant J.">
        <title>Chromosome-level genome of Camellia lanceoleosa provides a valuable resource for understanding genome evolution and self-incompatibility.</title>
        <authorList>
            <person name="Gong W."/>
            <person name="Xiao S."/>
            <person name="Wang L."/>
            <person name="Liao Z."/>
            <person name="Chang Y."/>
            <person name="Mo W."/>
            <person name="Hu G."/>
            <person name="Li W."/>
            <person name="Zhao G."/>
            <person name="Zhu H."/>
            <person name="Hu X."/>
            <person name="Ji K."/>
            <person name="Xiang X."/>
            <person name="Song Q."/>
            <person name="Yuan D."/>
            <person name="Jin S."/>
            <person name="Zhang L."/>
        </authorList>
    </citation>
    <scope>NUCLEOTIDE SEQUENCE [LARGE SCALE GENOMIC DNA]</scope>
    <source>
        <strain evidence="1">SQ_2022a</strain>
    </source>
</reference>
<proteinExistence type="predicted"/>
<keyword evidence="2" id="KW-1185">Reference proteome</keyword>
<gene>
    <name evidence="1" type="ORF">LOK49_LG10G00303</name>
</gene>
<accession>A0ACC0G601</accession>
<dbReference type="Proteomes" id="UP001060215">
    <property type="component" value="Chromosome 10"/>
</dbReference>
<dbReference type="EMBL" id="CM045767">
    <property type="protein sequence ID" value="KAI7996384.1"/>
    <property type="molecule type" value="Genomic_DNA"/>
</dbReference>